<reference evidence="4" key="2">
    <citation type="submission" date="2020-09" db="EMBL/GenBank/DDBJ databases">
        <authorList>
            <person name="Sun Q."/>
            <person name="Zhou Y."/>
        </authorList>
    </citation>
    <scope>NUCLEOTIDE SEQUENCE</scope>
    <source>
        <strain evidence="4">CGMCC 1.15371</strain>
    </source>
</reference>
<keyword evidence="2" id="KW-0472">Membrane</keyword>
<evidence type="ECO:0000259" key="3">
    <source>
        <dbReference type="Pfam" id="PF14478"/>
    </source>
</evidence>
<dbReference type="RefSeq" id="WP_188692833.1">
    <property type="nucleotide sequence ID" value="NZ_BMIR01000008.1"/>
</dbReference>
<dbReference type="AlphaFoldDB" id="A0A8J2VNL2"/>
<accession>A0A8J2VNL2</accession>
<evidence type="ECO:0000313" key="5">
    <source>
        <dbReference type="Proteomes" id="UP000628775"/>
    </source>
</evidence>
<dbReference type="Proteomes" id="UP000628775">
    <property type="component" value="Unassembled WGS sequence"/>
</dbReference>
<feature type="region of interest" description="Disordered" evidence="1">
    <location>
        <begin position="580"/>
        <end position="613"/>
    </location>
</feature>
<evidence type="ECO:0000256" key="1">
    <source>
        <dbReference type="SAM" id="MobiDB-lite"/>
    </source>
</evidence>
<dbReference type="InterPro" id="IPR027954">
    <property type="entry name" value="Transcobalamin-like_C"/>
</dbReference>
<organism evidence="4 5">
    <name type="scientific">Pullulanibacillus camelliae</name>
    <dbReference type="NCBI Taxonomy" id="1707096"/>
    <lineage>
        <taxon>Bacteria</taxon>
        <taxon>Bacillati</taxon>
        <taxon>Bacillota</taxon>
        <taxon>Bacilli</taxon>
        <taxon>Bacillales</taxon>
        <taxon>Sporolactobacillaceae</taxon>
        <taxon>Pullulanibacillus</taxon>
    </lineage>
</organism>
<dbReference type="SUPFAM" id="SSF48239">
    <property type="entry name" value="Terpenoid cyclases/Protein prenyltransferases"/>
    <property type="match status" value="1"/>
</dbReference>
<comment type="caution">
    <text evidence="4">The sequence shown here is derived from an EMBL/GenBank/DDBJ whole genome shotgun (WGS) entry which is preliminary data.</text>
</comment>
<keyword evidence="5" id="KW-1185">Reference proteome</keyword>
<feature type="transmembrane region" description="Helical" evidence="2">
    <location>
        <begin position="620"/>
        <end position="640"/>
    </location>
</feature>
<feature type="region of interest" description="Disordered" evidence="1">
    <location>
        <begin position="249"/>
        <end position="290"/>
    </location>
</feature>
<feature type="compositionally biased region" description="Low complexity" evidence="1">
    <location>
        <begin position="258"/>
        <end position="270"/>
    </location>
</feature>
<sequence>MNGIKKILPLLLIVLLMAMQWTGLGANHAQAASVSQDTVSLSIIGLDSDKPIQALTQVKVPEDSSINDVLNALMQENKSLNVVEDNSYGSPMVTSIKGLAQGDKGKNSGWLIYKNGIGLSASMADTAVHNGDDILFRYTSDYSTDQTVDATLKVTDQKGKTMISKSVHQQLVDGATAYDLLKAVTEAENVNLDVSFYSGMGFSINGIDHIVPDYSTDQSYWGLFINGQFATDAGASTYRLKPNDTIQFKVISDNGSNDGQSAADSNSGSSSHEDTGSGSPQMHSDVSSKQLERAITQATGYINQNNSFDFYGAMAYRLLNKELPQRFIDSLAKTLTDNGGSFRNVTDYEKLVLSVSAAGGDATDFAGTNLVKGIYASQRMTNQGNNGVIYGLLALDSGKYQVPKDAVWSRERLLNDIISQQNKDGGWALTGEESSVDLTGMALAALAPYKNQAAVKTAITKATAYLSNQQNKDGGYGSKINGGDSSESTAQAIIGLTAVGVDPAGKAFTKGQANLLTHLLDFQAESGGYRHLLTDKQANSLSTPQALLALVSYQSFLKDKHTSFQFNNDGKTLAATSVKSQQGPDVKDAQHAAKASADGEKSKETARGAAQRLPDTATPIGNALLIGTLLLICGLAFLMYNRKKNKGVRS</sequence>
<feature type="domain" description="Transcobalamin-like C-terminal" evidence="3">
    <location>
        <begin position="65"/>
        <end position="139"/>
    </location>
</feature>
<feature type="domain" description="Transcobalamin-like C-terminal" evidence="3">
    <location>
        <begin position="174"/>
        <end position="250"/>
    </location>
</feature>
<gene>
    <name evidence="4" type="ORF">GCM10011391_19410</name>
</gene>
<proteinExistence type="predicted"/>
<dbReference type="EMBL" id="BMIR01000008">
    <property type="protein sequence ID" value="GGE40747.1"/>
    <property type="molecule type" value="Genomic_DNA"/>
</dbReference>
<dbReference type="InterPro" id="IPR008930">
    <property type="entry name" value="Terpenoid_cyclase/PrenylTrfase"/>
</dbReference>
<name>A0A8J2VNL2_9BACL</name>
<dbReference type="PANTHER" id="PTHR10559:SF18">
    <property type="entry name" value="TRANSCOBALAMIN II"/>
    <property type="match status" value="1"/>
</dbReference>
<keyword evidence="2" id="KW-1133">Transmembrane helix</keyword>
<dbReference type="Gene3D" id="1.50.10.20">
    <property type="match status" value="1"/>
</dbReference>
<evidence type="ECO:0000313" key="4">
    <source>
        <dbReference type="EMBL" id="GGE40747.1"/>
    </source>
</evidence>
<dbReference type="Gene3D" id="2.170.130.30">
    <property type="match status" value="2"/>
</dbReference>
<protein>
    <recommendedName>
        <fullName evidence="3">Transcobalamin-like C-terminal domain-containing protein</fullName>
    </recommendedName>
</protein>
<dbReference type="CDD" id="cd00688">
    <property type="entry name" value="ISOPREN_C2_like"/>
    <property type="match status" value="1"/>
</dbReference>
<dbReference type="PANTHER" id="PTHR10559">
    <property type="entry name" value="TRANSCOBALAMIN-1/GASTRIC INTRINSIC FACTOR"/>
    <property type="match status" value="1"/>
</dbReference>
<dbReference type="Pfam" id="PF14478">
    <property type="entry name" value="DUF4430"/>
    <property type="match status" value="2"/>
</dbReference>
<reference evidence="4" key="1">
    <citation type="journal article" date="2014" name="Int. J. Syst. Evol. Microbiol.">
        <title>Complete genome sequence of Corynebacterium casei LMG S-19264T (=DSM 44701T), isolated from a smear-ripened cheese.</title>
        <authorList>
            <consortium name="US DOE Joint Genome Institute (JGI-PGF)"/>
            <person name="Walter F."/>
            <person name="Albersmeier A."/>
            <person name="Kalinowski J."/>
            <person name="Ruckert C."/>
        </authorList>
    </citation>
    <scope>NUCLEOTIDE SEQUENCE</scope>
    <source>
        <strain evidence="4">CGMCC 1.15371</strain>
    </source>
</reference>
<dbReference type="InterPro" id="IPR051588">
    <property type="entry name" value="Cobalamin_Transport"/>
</dbReference>
<feature type="compositionally biased region" description="Basic and acidic residues" evidence="1">
    <location>
        <begin position="585"/>
        <end position="606"/>
    </location>
</feature>
<feature type="compositionally biased region" description="Polar residues" evidence="1">
    <location>
        <begin position="280"/>
        <end position="289"/>
    </location>
</feature>
<keyword evidence="2" id="KW-0812">Transmembrane</keyword>
<evidence type="ECO:0000256" key="2">
    <source>
        <dbReference type="SAM" id="Phobius"/>
    </source>
</evidence>